<dbReference type="AlphaFoldDB" id="A0A8H5GA86"/>
<protein>
    <submittedName>
        <fullName evidence="5">Uncharacterized protein</fullName>
    </submittedName>
</protein>
<dbReference type="Proteomes" id="UP000559027">
    <property type="component" value="Unassembled WGS sequence"/>
</dbReference>
<proteinExistence type="predicted"/>
<feature type="compositionally biased region" description="Low complexity" evidence="4">
    <location>
        <begin position="145"/>
        <end position="161"/>
    </location>
</feature>
<evidence type="ECO:0000256" key="2">
    <source>
        <dbReference type="ARBA" id="ARBA00047899"/>
    </source>
</evidence>
<dbReference type="OrthoDB" id="3062325at2759"/>
<dbReference type="GO" id="GO:0031032">
    <property type="term" value="P:actomyosin structure organization"/>
    <property type="evidence" value="ECO:0007669"/>
    <property type="project" value="TreeGrafter"/>
</dbReference>
<evidence type="ECO:0000256" key="3">
    <source>
        <dbReference type="ARBA" id="ARBA00048679"/>
    </source>
</evidence>
<feature type="compositionally biased region" description="Polar residues" evidence="4">
    <location>
        <begin position="121"/>
        <end position="131"/>
    </location>
</feature>
<dbReference type="GO" id="GO:0005856">
    <property type="term" value="C:cytoskeleton"/>
    <property type="evidence" value="ECO:0007669"/>
    <property type="project" value="TreeGrafter"/>
</dbReference>
<accession>A0A8H5GA86</accession>
<evidence type="ECO:0000256" key="1">
    <source>
        <dbReference type="ARBA" id="ARBA00022553"/>
    </source>
</evidence>
<name>A0A8H5GA86_9AGAR</name>
<reference evidence="5 6" key="1">
    <citation type="journal article" date="2020" name="ISME J.">
        <title>Uncovering the hidden diversity of litter-decomposition mechanisms in mushroom-forming fungi.</title>
        <authorList>
            <person name="Floudas D."/>
            <person name="Bentzer J."/>
            <person name="Ahren D."/>
            <person name="Johansson T."/>
            <person name="Persson P."/>
            <person name="Tunlid A."/>
        </authorList>
    </citation>
    <scope>NUCLEOTIDE SEQUENCE [LARGE SCALE GENOMIC DNA]</scope>
    <source>
        <strain evidence="5 6">CBS 146.42</strain>
    </source>
</reference>
<dbReference type="PANTHER" id="PTHR22988:SF71">
    <property type="entry name" value="CITRON RHO-INTERACTING KINASE"/>
    <property type="match status" value="1"/>
</dbReference>
<feature type="region of interest" description="Disordered" evidence="4">
    <location>
        <begin position="480"/>
        <end position="624"/>
    </location>
</feature>
<comment type="catalytic activity">
    <reaction evidence="2">
        <text>L-threonyl-[protein] + ATP = O-phospho-L-threonyl-[protein] + ADP + H(+)</text>
        <dbReference type="Rhea" id="RHEA:46608"/>
        <dbReference type="Rhea" id="RHEA-COMP:11060"/>
        <dbReference type="Rhea" id="RHEA-COMP:11605"/>
        <dbReference type="ChEBI" id="CHEBI:15378"/>
        <dbReference type="ChEBI" id="CHEBI:30013"/>
        <dbReference type="ChEBI" id="CHEBI:30616"/>
        <dbReference type="ChEBI" id="CHEBI:61977"/>
        <dbReference type="ChEBI" id="CHEBI:456216"/>
        <dbReference type="EC" id="2.7.11.1"/>
    </reaction>
</comment>
<comment type="caution">
    <text evidence="5">The sequence shown here is derived from an EMBL/GenBank/DDBJ whole genome shotgun (WGS) entry which is preliminary data.</text>
</comment>
<dbReference type="GO" id="GO:0005737">
    <property type="term" value="C:cytoplasm"/>
    <property type="evidence" value="ECO:0007669"/>
    <property type="project" value="TreeGrafter"/>
</dbReference>
<keyword evidence="6" id="KW-1185">Reference proteome</keyword>
<feature type="compositionally biased region" description="Basic and acidic residues" evidence="4">
    <location>
        <begin position="480"/>
        <end position="617"/>
    </location>
</feature>
<dbReference type="InterPro" id="IPR050839">
    <property type="entry name" value="Rho-assoc_Ser/Thr_Kinase"/>
</dbReference>
<organism evidence="5 6">
    <name type="scientific">Leucocoprinus leucothites</name>
    <dbReference type="NCBI Taxonomy" id="201217"/>
    <lineage>
        <taxon>Eukaryota</taxon>
        <taxon>Fungi</taxon>
        <taxon>Dikarya</taxon>
        <taxon>Basidiomycota</taxon>
        <taxon>Agaricomycotina</taxon>
        <taxon>Agaricomycetes</taxon>
        <taxon>Agaricomycetidae</taxon>
        <taxon>Agaricales</taxon>
        <taxon>Agaricineae</taxon>
        <taxon>Agaricaceae</taxon>
        <taxon>Leucocoprinus</taxon>
    </lineage>
</organism>
<dbReference type="GO" id="GO:0004674">
    <property type="term" value="F:protein serine/threonine kinase activity"/>
    <property type="evidence" value="ECO:0007669"/>
    <property type="project" value="UniProtKB-EC"/>
</dbReference>
<evidence type="ECO:0000313" key="6">
    <source>
        <dbReference type="Proteomes" id="UP000559027"/>
    </source>
</evidence>
<dbReference type="PANTHER" id="PTHR22988">
    <property type="entry name" value="MYOTONIC DYSTROPHY S/T KINASE-RELATED"/>
    <property type="match status" value="1"/>
</dbReference>
<keyword evidence="1" id="KW-0597">Phosphoprotein</keyword>
<feature type="region of interest" description="Disordered" evidence="4">
    <location>
        <begin position="112"/>
        <end position="169"/>
    </location>
</feature>
<evidence type="ECO:0000313" key="5">
    <source>
        <dbReference type="EMBL" id="KAF5361080.1"/>
    </source>
</evidence>
<dbReference type="EMBL" id="JAACJO010000003">
    <property type="protein sequence ID" value="KAF5361080.1"/>
    <property type="molecule type" value="Genomic_DNA"/>
</dbReference>
<comment type="catalytic activity">
    <reaction evidence="3">
        <text>L-seryl-[protein] + ATP = O-phospho-L-seryl-[protein] + ADP + H(+)</text>
        <dbReference type="Rhea" id="RHEA:17989"/>
        <dbReference type="Rhea" id="RHEA-COMP:9863"/>
        <dbReference type="Rhea" id="RHEA-COMP:11604"/>
        <dbReference type="ChEBI" id="CHEBI:15378"/>
        <dbReference type="ChEBI" id="CHEBI:29999"/>
        <dbReference type="ChEBI" id="CHEBI:30616"/>
        <dbReference type="ChEBI" id="CHEBI:83421"/>
        <dbReference type="ChEBI" id="CHEBI:456216"/>
        <dbReference type="EC" id="2.7.11.1"/>
    </reaction>
</comment>
<evidence type="ECO:0000256" key="4">
    <source>
        <dbReference type="SAM" id="MobiDB-lite"/>
    </source>
</evidence>
<gene>
    <name evidence="5" type="ORF">D9756_004870</name>
</gene>
<sequence>MAATLVQPHNTCTCNCHAGHQHHHHQSHLSHPSYPFAGYPAVIGAVPPPSIAGGFHRGAHTGAEHQHTFTTAPTVSVNGSANVTTTFSGLEEPRVYPFKGGHVKHTHASFRRDSLPELTPHPSSLAPTTHSITHDGQHAHTNGKPIIAAPITPLTPTPSQSGPGGESQGVNSWALCLPIPIPHGLSGATLESLTYTIRYASLNTGSASVQTDVVLTRGSKSGAQGILTDYSKVPLYSHYGEGRSAHGGGSYGPPMLNEALGLGLASVPAFKNGAVGGGWSHYLDHQKVYPNVRVEDGETHAHTHVNLRAQEECHAYLFFHVYEYPEADALRSLSVDVSATWNDGEALRRLKEERAEERNELRMERERLVLMKREVELSIRKLEESVKRANEESERRTKGELEIEKELKEKEEELLEFERKAKEAYRGRMSEETERLRKLEEMEKEAEALYAKRTREEEQRLKAFEEADAKAKAEYKRRMEEEEERLKEIAEAEERAKAEHEKRASEEEARMKEIEEAQRKFKEEAERKAKEDAERRALGEAEWKAHEEAERKAREDAERWAKEQAALRHQEEEERKARIEAERKAREAAEQRAKEEAERKAKEEAERQAREEAERKAKAARVVPSVAEAPAVADDKMQEHIATVAAKLGQKCKNGYAWEKKAHGYKCSGGGHFISFKDLGMQ</sequence>